<comment type="caution">
    <text evidence="4">The sequence shown here is derived from an EMBL/GenBank/DDBJ whole genome shotgun (WGS) entry which is preliminary data.</text>
</comment>
<dbReference type="PANTHER" id="PTHR11487:SF0">
    <property type="entry name" value="S-ACYL FATTY ACID SYNTHASE THIOESTERASE, MEDIUM CHAIN"/>
    <property type="match status" value="1"/>
</dbReference>
<dbReference type="AlphaFoldDB" id="A0A4R2JPJ7"/>
<keyword evidence="2" id="KW-0378">Hydrolase</keyword>
<dbReference type="RefSeq" id="WP_132115861.1">
    <property type="nucleotide sequence ID" value="NZ_SLWS01000003.1"/>
</dbReference>
<accession>A0A4R2JPJ7</accession>
<name>A0A4R2JPJ7_9PSEU</name>
<dbReference type="SUPFAM" id="SSF53474">
    <property type="entry name" value="alpha/beta-Hydrolases"/>
    <property type="match status" value="1"/>
</dbReference>
<protein>
    <submittedName>
        <fullName evidence="4">Thioesterase domain-containing protein</fullName>
    </submittedName>
</protein>
<evidence type="ECO:0000256" key="1">
    <source>
        <dbReference type="ARBA" id="ARBA00007169"/>
    </source>
</evidence>
<evidence type="ECO:0000259" key="3">
    <source>
        <dbReference type="SMART" id="SM00824"/>
    </source>
</evidence>
<feature type="domain" description="Thioesterase TesA-like" evidence="3">
    <location>
        <begin position="21"/>
        <end position="228"/>
    </location>
</feature>
<proteinExistence type="inferred from homology"/>
<evidence type="ECO:0000256" key="2">
    <source>
        <dbReference type="ARBA" id="ARBA00022801"/>
    </source>
</evidence>
<sequence length="236" mass="25536">MSPQLGRLIPLMRGKDKPTCLMIPGAGGGLAPYLRLAGFLGQTYNVYAVRAAGLVPDEPPETSVQAMTDGVLTALDSLVPDVVFGWSMGGTIAWEVCVALAAHQPRLVMIDCSPFRLPHNPARDEATLRRIVGMLGTRPDENTLARVTQTFHAHVKALTDFETSRRYDGPAQLLVCTGESDLVDRASAIERWQSLAPDLRLGTVPTDHFGVFEPEHLPRLTEPIGEFLEMPAGVAG</sequence>
<organism evidence="4 5">
    <name type="scientific">Actinocrispum wychmicini</name>
    <dbReference type="NCBI Taxonomy" id="1213861"/>
    <lineage>
        <taxon>Bacteria</taxon>
        <taxon>Bacillati</taxon>
        <taxon>Actinomycetota</taxon>
        <taxon>Actinomycetes</taxon>
        <taxon>Pseudonocardiales</taxon>
        <taxon>Pseudonocardiaceae</taxon>
        <taxon>Actinocrispum</taxon>
    </lineage>
</organism>
<dbReference type="GO" id="GO:0008610">
    <property type="term" value="P:lipid biosynthetic process"/>
    <property type="evidence" value="ECO:0007669"/>
    <property type="project" value="TreeGrafter"/>
</dbReference>
<dbReference type="PANTHER" id="PTHR11487">
    <property type="entry name" value="THIOESTERASE"/>
    <property type="match status" value="1"/>
</dbReference>
<reference evidence="4 5" key="1">
    <citation type="submission" date="2019-03" db="EMBL/GenBank/DDBJ databases">
        <title>Genomic Encyclopedia of Type Strains, Phase IV (KMG-IV): sequencing the most valuable type-strain genomes for metagenomic binning, comparative biology and taxonomic classification.</title>
        <authorList>
            <person name="Goeker M."/>
        </authorList>
    </citation>
    <scope>NUCLEOTIDE SEQUENCE [LARGE SCALE GENOMIC DNA]</scope>
    <source>
        <strain evidence="4 5">DSM 45934</strain>
    </source>
</reference>
<dbReference type="InterPro" id="IPR001031">
    <property type="entry name" value="Thioesterase"/>
</dbReference>
<dbReference type="SMART" id="SM00824">
    <property type="entry name" value="PKS_TE"/>
    <property type="match status" value="1"/>
</dbReference>
<dbReference type="Pfam" id="PF00975">
    <property type="entry name" value="Thioesterase"/>
    <property type="match status" value="1"/>
</dbReference>
<dbReference type="InterPro" id="IPR012223">
    <property type="entry name" value="TEII"/>
</dbReference>
<dbReference type="OrthoDB" id="2472181at2"/>
<evidence type="ECO:0000313" key="4">
    <source>
        <dbReference type="EMBL" id="TCO60692.1"/>
    </source>
</evidence>
<evidence type="ECO:0000313" key="5">
    <source>
        <dbReference type="Proteomes" id="UP000295680"/>
    </source>
</evidence>
<gene>
    <name evidence="4" type="ORF">EV192_103267</name>
</gene>
<dbReference type="EMBL" id="SLWS01000003">
    <property type="protein sequence ID" value="TCO60692.1"/>
    <property type="molecule type" value="Genomic_DNA"/>
</dbReference>
<dbReference type="InterPro" id="IPR029058">
    <property type="entry name" value="AB_hydrolase_fold"/>
</dbReference>
<dbReference type="InterPro" id="IPR020802">
    <property type="entry name" value="TesA-like"/>
</dbReference>
<dbReference type="Gene3D" id="3.40.50.1820">
    <property type="entry name" value="alpha/beta hydrolase"/>
    <property type="match status" value="1"/>
</dbReference>
<dbReference type="GO" id="GO:0016787">
    <property type="term" value="F:hydrolase activity"/>
    <property type="evidence" value="ECO:0007669"/>
    <property type="project" value="UniProtKB-KW"/>
</dbReference>
<dbReference type="Proteomes" id="UP000295680">
    <property type="component" value="Unassembled WGS sequence"/>
</dbReference>
<keyword evidence="5" id="KW-1185">Reference proteome</keyword>
<comment type="similarity">
    <text evidence="1">Belongs to the thioesterase family.</text>
</comment>